<evidence type="ECO:0000256" key="6">
    <source>
        <dbReference type="PROSITE-ProRule" id="PRU00023"/>
    </source>
</evidence>
<feature type="region of interest" description="Disordered" evidence="7">
    <location>
        <begin position="201"/>
        <end position="234"/>
    </location>
</feature>
<evidence type="ECO:0000259" key="8">
    <source>
        <dbReference type="PROSITE" id="PS52003"/>
    </source>
</evidence>
<dbReference type="RefSeq" id="XP_012678743.2">
    <property type="nucleotide sequence ID" value="XM_012823289.3"/>
</dbReference>
<dbReference type="Pfam" id="PF12796">
    <property type="entry name" value="Ank_2"/>
    <property type="match status" value="2"/>
</dbReference>
<protein>
    <submittedName>
        <fullName evidence="10">NF-kappa-B inhibitor zeta</fullName>
    </submittedName>
</protein>
<evidence type="ECO:0000256" key="4">
    <source>
        <dbReference type="ARBA" id="ARBA00023159"/>
    </source>
</evidence>
<evidence type="ECO:0000256" key="7">
    <source>
        <dbReference type="SAM" id="MobiDB-lite"/>
    </source>
</evidence>
<dbReference type="GeneID" id="105896524"/>
<dbReference type="InterPro" id="IPR002110">
    <property type="entry name" value="Ankyrin_rpt"/>
</dbReference>
<dbReference type="CTD" id="64332"/>
<feature type="region of interest" description="Disordered" evidence="7">
    <location>
        <begin position="250"/>
        <end position="276"/>
    </location>
</feature>
<dbReference type="PRINTS" id="PR01415">
    <property type="entry name" value="ANKYRIN"/>
</dbReference>
<dbReference type="PROSITE" id="PS52003">
    <property type="entry name" value="OCA"/>
    <property type="match status" value="1"/>
</dbReference>
<evidence type="ECO:0000313" key="10">
    <source>
        <dbReference type="RefSeq" id="XP_012678743.2"/>
    </source>
</evidence>
<feature type="repeat" description="ANK" evidence="6">
    <location>
        <begin position="482"/>
        <end position="514"/>
    </location>
</feature>
<keyword evidence="4" id="KW-0010">Activator</keyword>
<dbReference type="KEGG" id="char:105896524"/>
<dbReference type="GO" id="GO:0005634">
    <property type="term" value="C:nucleus"/>
    <property type="evidence" value="ECO:0007669"/>
    <property type="project" value="TreeGrafter"/>
</dbReference>
<feature type="repeat" description="ANK" evidence="6">
    <location>
        <begin position="518"/>
        <end position="554"/>
    </location>
</feature>
<evidence type="ECO:0000256" key="5">
    <source>
        <dbReference type="ARBA" id="ARBA00023163"/>
    </source>
</evidence>
<keyword evidence="5" id="KW-0804">Transcription</keyword>
<sequence>MILDGYSGHLDKETRAITTPVNTWSFHGHLSAPEETTESFGRHPTSLAYVDSEKTLRSGDETALSATRQAPGYQGVRVKNTVKELIIQKRHGGDIQTLPGQETESEYPVLTSILQVKKRPSVNTLAPVQPKRPSTNHNNIMSLQRYNNVSPALPELMISMLQRSPLCTDTVMIQDGPSPLTLPLLDNEILTPFLASSNHSLFAPSSQTQTPERTSSSPFPYKISQSPPLLQESPTQVSFSQWPPLLQESPTQVSFSQSPPLLQESPTQVSFSQSPPLLQESPTQVSFFHWQIQQEGEKLAGMTTEQLTSQDEDGDTFLHIAVAQGRRALAYVLAKKMADIGVLDLKEHNNQSALQVSVVANQHLITQDLLFLGAQVNTLDVWGRSPLHVCADKGHIHTLKAIQRCMQRSGQQIHVETVNYDGLTPLHTAVLSHNAVVQELAQREGPVSLQTMALAQKRKLLRECIQVLMVMGASYGTKEGKSGRTALHMAAEEANMELLCLFLEQPQSLSVINLKAYNGNTALHVASSLQGRILQVDAVRLLMRRGADPSAKNLENEQPAQLVPDGEIGEQVRCILKGRGIQVRTSLL</sequence>
<dbReference type="SMART" id="SM00248">
    <property type="entry name" value="ANK"/>
    <property type="match status" value="6"/>
</dbReference>
<dbReference type="InterPro" id="IPR036770">
    <property type="entry name" value="Ankyrin_rpt-contain_sf"/>
</dbReference>
<dbReference type="FunFam" id="1.25.40.20:FF:000097">
    <property type="entry name" value="NF-kappa-B inhibitor zeta isoform X1"/>
    <property type="match status" value="1"/>
</dbReference>
<dbReference type="PROSITE" id="PS50088">
    <property type="entry name" value="ANK_REPEAT"/>
    <property type="match status" value="3"/>
</dbReference>
<dbReference type="PANTHER" id="PTHR24124:SF5">
    <property type="entry name" value="NF-KAPPA-B INHIBITOR ZETA"/>
    <property type="match status" value="1"/>
</dbReference>
<evidence type="ECO:0000313" key="9">
    <source>
        <dbReference type="Proteomes" id="UP000515152"/>
    </source>
</evidence>
<dbReference type="GO" id="GO:0003677">
    <property type="term" value="F:DNA binding"/>
    <property type="evidence" value="ECO:0007669"/>
    <property type="project" value="InterPro"/>
</dbReference>
<keyword evidence="2" id="KW-0805">Transcription regulation</keyword>
<reference evidence="10" key="1">
    <citation type="submission" date="2025-08" db="UniProtKB">
        <authorList>
            <consortium name="RefSeq"/>
        </authorList>
    </citation>
    <scope>IDENTIFICATION</scope>
</reference>
<feature type="repeat" description="ANK" evidence="6">
    <location>
        <begin position="313"/>
        <end position="345"/>
    </location>
</feature>
<dbReference type="Gene3D" id="1.25.40.20">
    <property type="entry name" value="Ankyrin repeat-containing domain"/>
    <property type="match status" value="2"/>
</dbReference>
<evidence type="ECO:0000256" key="2">
    <source>
        <dbReference type="ARBA" id="ARBA00023015"/>
    </source>
</evidence>
<dbReference type="SUPFAM" id="SSF48403">
    <property type="entry name" value="Ankyrin repeat"/>
    <property type="match status" value="1"/>
</dbReference>
<dbReference type="PANTHER" id="PTHR24124">
    <property type="entry name" value="ANKYRIN REPEAT FAMILY A"/>
    <property type="match status" value="1"/>
</dbReference>
<feature type="domain" description="OCA" evidence="8">
    <location>
        <begin position="70"/>
        <end position="92"/>
    </location>
</feature>
<dbReference type="GO" id="GO:0010468">
    <property type="term" value="P:regulation of gene expression"/>
    <property type="evidence" value="ECO:0007669"/>
    <property type="project" value="TreeGrafter"/>
</dbReference>
<dbReference type="Proteomes" id="UP000515152">
    <property type="component" value="Chromosome 21"/>
</dbReference>
<name>A0A6P3VQZ2_CLUHA</name>
<accession>A0A6P3VQZ2</accession>
<proteinExistence type="predicted"/>
<dbReference type="GO" id="GO:0070974">
    <property type="term" value="F:POU domain binding"/>
    <property type="evidence" value="ECO:0007669"/>
    <property type="project" value="InterPro"/>
</dbReference>
<gene>
    <name evidence="10" type="primary">nfkbiz</name>
</gene>
<evidence type="ECO:0000256" key="3">
    <source>
        <dbReference type="ARBA" id="ARBA00023043"/>
    </source>
</evidence>
<keyword evidence="1" id="KW-0677">Repeat</keyword>
<keyword evidence="3 6" id="KW-0040">ANK repeat</keyword>
<evidence type="ECO:0000256" key="1">
    <source>
        <dbReference type="ARBA" id="ARBA00022737"/>
    </source>
</evidence>
<dbReference type="InterPro" id="IPR047571">
    <property type="entry name" value="OCA"/>
</dbReference>
<dbReference type="AlphaFoldDB" id="A0A6P3VQZ2"/>
<dbReference type="OrthoDB" id="341259at2759"/>
<organism evidence="9 10">
    <name type="scientific">Clupea harengus</name>
    <name type="common">Atlantic herring</name>
    <dbReference type="NCBI Taxonomy" id="7950"/>
    <lineage>
        <taxon>Eukaryota</taxon>
        <taxon>Metazoa</taxon>
        <taxon>Chordata</taxon>
        <taxon>Craniata</taxon>
        <taxon>Vertebrata</taxon>
        <taxon>Euteleostomi</taxon>
        <taxon>Actinopterygii</taxon>
        <taxon>Neopterygii</taxon>
        <taxon>Teleostei</taxon>
        <taxon>Clupei</taxon>
        <taxon>Clupeiformes</taxon>
        <taxon>Clupeoidei</taxon>
        <taxon>Clupeidae</taxon>
        <taxon>Clupea</taxon>
    </lineage>
</organism>
<keyword evidence="9" id="KW-1185">Reference proteome</keyword>
<dbReference type="PROSITE" id="PS50297">
    <property type="entry name" value="ANK_REP_REGION"/>
    <property type="match status" value="3"/>
</dbReference>